<evidence type="ECO:0000259" key="6">
    <source>
        <dbReference type="PROSITE" id="PS51379"/>
    </source>
</evidence>
<dbReference type="PROSITE" id="PS51379">
    <property type="entry name" value="4FE4S_FER_2"/>
    <property type="match status" value="3"/>
</dbReference>
<organism evidence="7 8">
    <name type="scientific">Slackia piriformis</name>
    <dbReference type="NCBI Taxonomy" id="626934"/>
    <lineage>
        <taxon>Bacteria</taxon>
        <taxon>Bacillati</taxon>
        <taxon>Actinomycetota</taxon>
        <taxon>Coriobacteriia</taxon>
        <taxon>Eggerthellales</taxon>
        <taxon>Eggerthellaceae</taxon>
        <taxon>Slackia</taxon>
    </lineage>
</organism>
<dbReference type="InterPro" id="IPR050157">
    <property type="entry name" value="PSI_iron-sulfur_center"/>
</dbReference>
<dbReference type="Proteomes" id="UP000727506">
    <property type="component" value="Unassembled WGS sequence"/>
</dbReference>
<dbReference type="PANTHER" id="PTHR24960">
    <property type="entry name" value="PHOTOSYSTEM I IRON-SULFUR CENTER-RELATED"/>
    <property type="match status" value="1"/>
</dbReference>
<accession>A0A943UT24</accession>
<evidence type="ECO:0000256" key="2">
    <source>
        <dbReference type="ARBA" id="ARBA00022485"/>
    </source>
</evidence>
<sequence>MPSVMDMVEIMERLESKALHIDPPHCVRVRNRNASCSRCVDVCPSGAIALQGNTLEIDAQRCMGCGACATTCPTSAIRFRDPDDAAVAEAFDRSARVLDGDAVVVCARVSAKHKADVDAVAAVPCVSRIGVETLVGACARGASSVTAVDGVCATCKYRHAAASFDDTVRQANELLSLWGSDARIVRSQDVPEAARAQSAAQATGGVSRRGFFSAAKTSVKDVAAEAVAVTVESELGIKRDEKSLRAMLKVDASGTMPHVAAYAHDALMEDLYELGEPAEGATVATTLWGDVRIDESACAMCGMCATFCPTGALKKVLVEGEKRPVLESLEFRLADCVQCRLCEDACIHKALRVGSDVACERILEFEPRVFRGEKKKAKGLLFGGRR</sequence>
<dbReference type="PANTHER" id="PTHR24960:SF79">
    <property type="entry name" value="PHOTOSYSTEM I IRON-SULFUR CENTER"/>
    <property type="match status" value="1"/>
</dbReference>
<dbReference type="AlphaFoldDB" id="A0A943UT24"/>
<evidence type="ECO:0000313" key="7">
    <source>
        <dbReference type="EMBL" id="MBS6940732.1"/>
    </source>
</evidence>
<dbReference type="GO" id="GO:0051539">
    <property type="term" value="F:4 iron, 4 sulfur cluster binding"/>
    <property type="evidence" value="ECO:0007669"/>
    <property type="project" value="UniProtKB-KW"/>
</dbReference>
<dbReference type="Pfam" id="PF00037">
    <property type="entry name" value="Fer4"/>
    <property type="match status" value="1"/>
</dbReference>
<keyword evidence="2" id="KW-0004">4Fe-4S</keyword>
<feature type="domain" description="4Fe-4S ferredoxin-type" evidence="6">
    <location>
        <begin position="53"/>
        <end position="82"/>
    </location>
</feature>
<reference evidence="7" key="1">
    <citation type="submission" date="2021-02" db="EMBL/GenBank/DDBJ databases">
        <title>Infant gut strain persistence is associated with maternal origin, phylogeny, and functional potential including surface adhesion and iron acquisition.</title>
        <authorList>
            <person name="Lou Y.C."/>
        </authorList>
    </citation>
    <scope>NUCLEOTIDE SEQUENCE</scope>
    <source>
        <strain evidence="7">L2_039_000G1_dasL2_039_000G1_concoct_11</strain>
    </source>
</reference>
<dbReference type="Gene3D" id="3.30.70.20">
    <property type="match status" value="2"/>
</dbReference>
<evidence type="ECO:0000256" key="4">
    <source>
        <dbReference type="ARBA" id="ARBA00023004"/>
    </source>
</evidence>
<gene>
    <name evidence="7" type="ORF">KH142_04490</name>
</gene>
<dbReference type="SUPFAM" id="SSF54862">
    <property type="entry name" value="4Fe-4S ferredoxins"/>
    <property type="match status" value="2"/>
</dbReference>
<feature type="domain" description="4Fe-4S ferredoxin-type" evidence="6">
    <location>
        <begin position="289"/>
        <end position="318"/>
    </location>
</feature>
<feature type="domain" description="4Fe-4S ferredoxin-type" evidence="6">
    <location>
        <begin position="327"/>
        <end position="356"/>
    </location>
</feature>
<comment type="cofactor">
    <cofactor evidence="1">
        <name>[4Fe-4S] cluster</name>
        <dbReference type="ChEBI" id="CHEBI:49883"/>
    </cofactor>
</comment>
<keyword evidence="5" id="KW-0411">Iron-sulfur</keyword>
<evidence type="ECO:0000256" key="5">
    <source>
        <dbReference type="ARBA" id="ARBA00023014"/>
    </source>
</evidence>
<comment type="caution">
    <text evidence="7">The sequence shown here is derived from an EMBL/GenBank/DDBJ whole genome shotgun (WGS) entry which is preliminary data.</text>
</comment>
<keyword evidence="3" id="KW-0479">Metal-binding</keyword>
<dbReference type="PROSITE" id="PS00198">
    <property type="entry name" value="4FE4S_FER_1"/>
    <property type="match status" value="2"/>
</dbReference>
<dbReference type="EMBL" id="JAGZSV010000061">
    <property type="protein sequence ID" value="MBS6940732.1"/>
    <property type="molecule type" value="Genomic_DNA"/>
</dbReference>
<dbReference type="InterPro" id="IPR017900">
    <property type="entry name" value="4Fe4S_Fe_S_CS"/>
</dbReference>
<dbReference type="Pfam" id="PF12838">
    <property type="entry name" value="Fer4_7"/>
    <property type="match status" value="1"/>
</dbReference>
<name>A0A943UT24_9ACTN</name>
<dbReference type="GO" id="GO:0046872">
    <property type="term" value="F:metal ion binding"/>
    <property type="evidence" value="ECO:0007669"/>
    <property type="project" value="UniProtKB-KW"/>
</dbReference>
<dbReference type="InterPro" id="IPR017896">
    <property type="entry name" value="4Fe4S_Fe-S-bd"/>
</dbReference>
<evidence type="ECO:0000313" key="8">
    <source>
        <dbReference type="Proteomes" id="UP000727506"/>
    </source>
</evidence>
<protein>
    <submittedName>
        <fullName evidence="7">4Fe-4S binding protein</fullName>
    </submittedName>
</protein>
<evidence type="ECO:0000256" key="3">
    <source>
        <dbReference type="ARBA" id="ARBA00022723"/>
    </source>
</evidence>
<keyword evidence="4" id="KW-0408">Iron</keyword>
<proteinExistence type="predicted"/>
<evidence type="ECO:0000256" key="1">
    <source>
        <dbReference type="ARBA" id="ARBA00001966"/>
    </source>
</evidence>